<sequence length="103" mass="12192">MADRHTIILIQPHNNPGSRSYYDYESVPQAMDGVCNLFEEQLKKKNRNVPNITYGIQDLFNYLDGLHDMSALVYSNQTRMYEPFGRDWIKNSVHQHLKKYLQK</sequence>
<dbReference type="InterPro" id="IPR035912">
    <property type="entry name" value="EHR_sf"/>
</dbReference>
<dbReference type="EMBL" id="HBKR01001636">
    <property type="protein sequence ID" value="CAE2267087.1"/>
    <property type="molecule type" value="Transcribed_RNA"/>
</dbReference>
<dbReference type="PANTHER" id="PTHR12373:SF0">
    <property type="entry name" value="ENHANCER OF RUDIMENTARY HOMOLOG"/>
    <property type="match status" value="1"/>
</dbReference>
<gene>
    <name evidence="3" type="ORF">NAES01612_LOCUS1026</name>
</gene>
<evidence type="ECO:0000256" key="2">
    <source>
        <dbReference type="PIRNR" id="PIRNR016393"/>
    </source>
</evidence>
<protein>
    <recommendedName>
        <fullName evidence="2">Enhancer of rudimentary homolog</fullName>
    </recommendedName>
</protein>
<evidence type="ECO:0000256" key="1">
    <source>
        <dbReference type="ARBA" id="ARBA00007491"/>
    </source>
</evidence>
<dbReference type="PANTHER" id="PTHR12373">
    <property type="entry name" value="ENHANCER OF RUDIMENTARY ERH"/>
    <property type="match status" value="1"/>
</dbReference>
<reference evidence="3" key="1">
    <citation type="submission" date="2021-01" db="EMBL/GenBank/DDBJ databases">
        <authorList>
            <person name="Corre E."/>
            <person name="Pelletier E."/>
            <person name="Niang G."/>
            <person name="Scheremetjew M."/>
            <person name="Finn R."/>
            <person name="Kale V."/>
            <person name="Holt S."/>
            <person name="Cochrane G."/>
            <person name="Meng A."/>
            <person name="Brown T."/>
            <person name="Cohen L."/>
        </authorList>
    </citation>
    <scope>NUCLEOTIDE SEQUENCE</scope>
    <source>
        <strain evidence="3">SoJaBio B1-5/56/2</strain>
    </source>
</reference>
<comment type="similarity">
    <text evidence="1 2">Belongs to the E(R) family.</text>
</comment>
<evidence type="ECO:0000313" key="3">
    <source>
        <dbReference type="EMBL" id="CAE2267087.1"/>
    </source>
</evidence>
<keyword evidence="2" id="KW-0131">Cell cycle</keyword>
<organism evidence="3">
    <name type="scientific">Paramoeba aestuarina</name>
    <dbReference type="NCBI Taxonomy" id="180227"/>
    <lineage>
        <taxon>Eukaryota</taxon>
        <taxon>Amoebozoa</taxon>
        <taxon>Discosea</taxon>
        <taxon>Flabellinia</taxon>
        <taxon>Dactylopodida</taxon>
        <taxon>Paramoebidae</taxon>
        <taxon>Paramoeba</taxon>
    </lineage>
</organism>
<dbReference type="SUPFAM" id="SSF143875">
    <property type="entry name" value="ERH-like"/>
    <property type="match status" value="1"/>
</dbReference>
<proteinExistence type="inferred from homology"/>
<dbReference type="InterPro" id="IPR000781">
    <property type="entry name" value="ERH"/>
</dbReference>
<name>A0A7S4JLB4_9EUKA</name>
<dbReference type="Gene3D" id="3.30.2260.10">
    <property type="entry name" value="Enhancer of rudimentary"/>
    <property type="match status" value="1"/>
</dbReference>
<dbReference type="AlphaFoldDB" id="A0A7S4JLB4"/>
<dbReference type="PIRSF" id="PIRSF016393">
    <property type="entry name" value="Enh_rudimentary"/>
    <property type="match status" value="1"/>
</dbReference>
<dbReference type="Pfam" id="PF01133">
    <property type="entry name" value="ER"/>
    <property type="match status" value="1"/>
</dbReference>
<accession>A0A7S4JLB4</accession>
<comment type="function">
    <text evidence="2">May have a role in the cell cycle.</text>
</comment>